<evidence type="ECO:0000256" key="5">
    <source>
        <dbReference type="ARBA" id="ARBA00022989"/>
    </source>
</evidence>
<keyword evidence="7" id="KW-0862">Zinc</keyword>
<comment type="subcellular location">
    <subcellularLocation>
        <location evidence="1">Cell membrane</location>
        <topology evidence="1">Multi-pass membrane protein</topology>
    </subcellularLocation>
</comment>
<evidence type="ECO:0000256" key="7">
    <source>
        <dbReference type="PIRSR" id="PIRSR604254-1"/>
    </source>
</evidence>
<dbReference type="Proteomes" id="UP001310022">
    <property type="component" value="Unassembled WGS sequence"/>
</dbReference>
<proteinExistence type="inferred from homology"/>
<name>A0AAN4VVH2_9BACT</name>
<sequence>MKKSNKQTIGEEQANYLTHGVGLLLSSYGFGMLLHKAWHVADPWYLAGFTIYGICLIAVYISSTLYHWVSRPSLKRKLQIIDHCAIFLMIAGTYTPILLITLKRHGGPYFLVFLWIVALLGIILKFKYTGKYQKLSTASYLAMGWMAIIFLKPLYLLIPSQGLWLLMAGGGLYSLGTIFFHWEKLPYAHSVWHLFVVAGSLCHFLVILEL</sequence>
<feature type="binding site" evidence="7">
    <location>
        <position position="193"/>
    </location>
    <ligand>
        <name>Zn(2+)</name>
        <dbReference type="ChEBI" id="CHEBI:29105"/>
    </ligand>
</feature>
<evidence type="ECO:0000256" key="6">
    <source>
        <dbReference type="ARBA" id="ARBA00023136"/>
    </source>
</evidence>
<dbReference type="InterPro" id="IPR004254">
    <property type="entry name" value="AdipoR/HlyIII-related"/>
</dbReference>
<accession>A0AAN4VVH2</accession>
<dbReference type="GO" id="GO:0005886">
    <property type="term" value="C:plasma membrane"/>
    <property type="evidence" value="ECO:0007669"/>
    <property type="project" value="UniProtKB-SubCell"/>
</dbReference>
<dbReference type="GO" id="GO:0046872">
    <property type="term" value="F:metal ion binding"/>
    <property type="evidence" value="ECO:0007669"/>
    <property type="project" value="UniProtKB-KW"/>
</dbReference>
<keyword evidence="3" id="KW-1003">Cell membrane</keyword>
<protein>
    <submittedName>
        <fullName evidence="9">Hemolysin D</fullName>
    </submittedName>
</protein>
<evidence type="ECO:0000256" key="2">
    <source>
        <dbReference type="ARBA" id="ARBA00008488"/>
    </source>
</evidence>
<organism evidence="9 10">
    <name type="scientific">Persicobacter diffluens</name>
    <dbReference type="NCBI Taxonomy" id="981"/>
    <lineage>
        <taxon>Bacteria</taxon>
        <taxon>Pseudomonadati</taxon>
        <taxon>Bacteroidota</taxon>
        <taxon>Cytophagia</taxon>
        <taxon>Cytophagales</taxon>
        <taxon>Persicobacteraceae</taxon>
        <taxon>Persicobacter</taxon>
    </lineage>
</organism>
<feature type="transmembrane region" description="Helical" evidence="8">
    <location>
        <begin position="164"/>
        <end position="182"/>
    </location>
</feature>
<keyword evidence="6 8" id="KW-0472">Membrane</keyword>
<feature type="transmembrane region" description="Helical" evidence="8">
    <location>
        <begin position="80"/>
        <end position="102"/>
    </location>
</feature>
<dbReference type="AlphaFoldDB" id="A0AAN4VVH2"/>
<feature type="transmembrane region" description="Helical" evidence="8">
    <location>
        <begin position="108"/>
        <end position="126"/>
    </location>
</feature>
<reference evidence="9 10" key="1">
    <citation type="submission" date="2021-12" db="EMBL/GenBank/DDBJ databases">
        <title>Genome sequencing of bacteria with rrn-lacking chromosome and rrn-plasmid.</title>
        <authorList>
            <person name="Anda M."/>
            <person name="Iwasaki W."/>
        </authorList>
    </citation>
    <scope>NUCLEOTIDE SEQUENCE [LARGE SCALE GENOMIC DNA]</scope>
    <source>
        <strain evidence="9 10">NBRC 15940</strain>
    </source>
</reference>
<feature type="transmembrane region" description="Helical" evidence="8">
    <location>
        <begin position="191"/>
        <end position="208"/>
    </location>
</feature>
<evidence type="ECO:0000313" key="9">
    <source>
        <dbReference type="EMBL" id="GJM59565.1"/>
    </source>
</evidence>
<dbReference type="GO" id="GO:0140911">
    <property type="term" value="F:pore-forming activity"/>
    <property type="evidence" value="ECO:0007669"/>
    <property type="project" value="InterPro"/>
</dbReference>
<dbReference type="Pfam" id="PF03006">
    <property type="entry name" value="HlyIII"/>
    <property type="match status" value="1"/>
</dbReference>
<feature type="binding site" evidence="7">
    <location>
        <position position="67"/>
    </location>
    <ligand>
        <name>Zn(2+)</name>
        <dbReference type="ChEBI" id="CHEBI:29105"/>
    </ligand>
</feature>
<keyword evidence="4 8" id="KW-0812">Transmembrane</keyword>
<dbReference type="NCBIfam" id="TIGR01065">
    <property type="entry name" value="hlyIII"/>
    <property type="match status" value="1"/>
</dbReference>
<evidence type="ECO:0000256" key="4">
    <source>
        <dbReference type="ARBA" id="ARBA00022692"/>
    </source>
</evidence>
<evidence type="ECO:0000256" key="1">
    <source>
        <dbReference type="ARBA" id="ARBA00004651"/>
    </source>
</evidence>
<dbReference type="PANTHER" id="PTHR20855:SF3">
    <property type="entry name" value="LD03007P"/>
    <property type="match status" value="1"/>
</dbReference>
<evidence type="ECO:0000313" key="10">
    <source>
        <dbReference type="Proteomes" id="UP001310022"/>
    </source>
</evidence>
<evidence type="ECO:0000256" key="3">
    <source>
        <dbReference type="ARBA" id="ARBA00022475"/>
    </source>
</evidence>
<dbReference type="PANTHER" id="PTHR20855">
    <property type="entry name" value="ADIPOR/PROGESTIN RECEPTOR-RELATED"/>
    <property type="match status" value="1"/>
</dbReference>
<dbReference type="RefSeq" id="WP_053406288.1">
    <property type="nucleotide sequence ID" value="NZ_BQKE01000001.1"/>
</dbReference>
<keyword evidence="10" id="KW-1185">Reference proteome</keyword>
<feature type="transmembrane region" description="Helical" evidence="8">
    <location>
        <begin position="21"/>
        <end position="38"/>
    </location>
</feature>
<keyword evidence="7" id="KW-0479">Metal-binding</keyword>
<comment type="similarity">
    <text evidence="2">Belongs to the UPF0073 (Hly-III) family.</text>
</comment>
<dbReference type="EMBL" id="BQKE01000001">
    <property type="protein sequence ID" value="GJM59565.1"/>
    <property type="molecule type" value="Genomic_DNA"/>
</dbReference>
<comment type="caution">
    <text evidence="9">The sequence shown here is derived from an EMBL/GenBank/DDBJ whole genome shotgun (WGS) entry which is preliminary data.</text>
</comment>
<evidence type="ECO:0000256" key="8">
    <source>
        <dbReference type="SAM" id="Phobius"/>
    </source>
</evidence>
<dbReference type="InterPro" id="IPR005744">
    <property type="entry name" value="Hy-lIII"/>
</dbReference>
<feature type="transmembrane region" description="Helical" evidence="8">
    <location>
        <begin position="138"/>
        <end position="158"/>
    </location>
</feature>
<feature type="transmembrane region" description="Helical" evidence="8">
    <location>
        <begin position="44"/>
        <end position="68"/>
    </location>
</feature>
<keyword evidence="5 8" id="KW-1133">Transmembrane helix</keyword>
<feature type="binding site" evidence="7">
    <location>
        <position position="189"/>
    </location>
    <ligand>
        <name>Zn(2+)</name>
        <dbReference type="ChEBI" id="CHEBI:29105"/>
    </ligand>
</feature>
<gene>
    <name evidence="9" type="ORF">PEDI_01170</name>
</gene>